<proteinExistence type="predicted"/>
<evidence type="ECO:0000313" key="3">
    <source>
        <dbReference type="Proteomes" id="UP000539313"/>
    </source>
</evidence>
<evidence type="ECO:0008006" key="4">
    <source>
        <dbReference type="Google" id="ProtNLM"/>
    </source>
</evidence>
<accession>A0A7W3N4Y8</accession>
<evidence type="ECO:0000313" key="2">
    <source>
        <dbReference type="EMBL" id="MBA9007646.1"/>
    </source>
</evidence>
<comment type="caution">
    <text evidence="2">The sequence shown here is derived from an EMBL/GenBank/DDBJ whole genome shotgun (WGS) entry which is preliminary data.</text>
</comment>
<gene>
    <name evidence="2" type="ORF">HNR21_006528</name>
</gene>
<evidence type="ECO:0000256" key="1">
    <source>
        <dbReference type="SAM" id="Phobius"/>
    </source>
</evidence>
<reference evidence="2 3" key="1">
    <citation type="submission" date="2020-08" db="EMBL/GenBank/DDBJ databases">
        <title>Sequencing the genomes of 1000 actinobacteria strains.</title>
        <authorList>
            <person name="Klenk H.-P."/>
        </authorList>
    </citation>
    <scope>NUCLEOTIDE SEQUENCE [LARGE SCALE GENOMIC DNA]</scope>
    <source>
        <strain evidence="2 3">DSM 45823</strain>
    </source>
</reference>
<name>A0A7W3N4Y8_9ACTN</name>
<keyword evidence="3" id="KW-1185">Reference proteome</keyword>
<dbReference type="Gene3D" id="3.30.1390.10">
    <property type="match status" value="1"/>
</dbReference>
<organism evidence="2 3">
    <name type="scientific">Thermomonospora cellulosilytica</name>
    <dbReference type="NCBI Taxonomy" id="1411118"/>
    <lineage>
        <taxon>Bacteria</taxon>
        <taxon>Bacillati</taxon>
        <taxon>Actinomycetota</taxon>
        <taxon>Actinomycetes</taxon>
        <taxon>Streptosporangiales</taxon>
        <taxon>Thermomonosporaceae</taxon>
        <taxon>Thermomonospora</taxon>
    </lineage>
</organism>
<dbReference type="RefSeq" id="WP_182708152.1">
    <property type="nucleotide sequence ID" value="NZ_JACJII010000001.1"/>
</dbReference>
<sequence length="139" mass="14983">MDSLWIVAVVVGGPLVLVMALVLVAAPAGMAMAKASRPPREVTPAVWDEARALVDKGQLIHAVKVVRQHTGMSLKDAKDYVDAVKDGRAPRPLEPRTGRLSDRVRAFRDSGDRDSALALVQAETGMTREEAARFVDALD</sequence>
<feature type="transmembrane region" description="Helical" evidence="1">
    <location>
        <begin position="6"/>
        <end position="30"/>
    </location>
</feature>
<dbReference type="InterPro" id="IPR014719">
    <property type="entry name" value="Ribosomal_bL12_C/ClpS-like"/>
</dbReference>
<dbReference type="EMBL" id="JACJII010000001">
    <property type="protein sequence ID" value="MBA9007646.1"/>
    <property type="molecule type" value="Genomic_DNA"/>
</dbReference>
<protein>
    <recommendedName>
        <fullName evidence="4">Ribosomal protein L7/L12 C-terminal domain-containing protein</fullName>
    </recommendedName>
</protein>
<keyword evidence="1" id="KW-0812">Transmembrane</keyword>
<dbReference type="Proteomes" id="UP000539313">
    <property type="component" value="Unassembled WGS sequence"/>
</dbReference>
<dbReference type="AlphaFoldDB" id="A0A7W3N4Y8"/>
<keyword evidence="1" id="KW-1133">Transmembrane helix</keyword>
<keyword evidence="1" id="KW-0472">Membrane</keyword>